<dbReference type="RefSeq" id="XP_012188018.1">
    <property type="nucleotide sequence ID" value="XM_012332628.1"/>
</dbReference>
<organism evidence="3 4">
    <name type="scientific">Pseudozyma hubeiensis (strain SY62)</name>
    <name type="common">Yeast</name>
    <dbReference type="NCBI Taxonomy" id="1305764"/>
    <lineage>
        <taxon>Eukaryota</taxon>
        <taxon>Fungi</taxon>
        <taxon>Dikarya</taxon>
        <taxon>Basidiomycota</taxon>
        <taxon>Ustilaginomycotina</taxon>
        <taxon>Ustilaginomycetes</taxon>
        <taxon>Ustilaginales</taxon>
        <taxon>Ustilaginaceae</taxon>
        <taxon>Pseudozyma</taxon>
    </lineage>
</organism>
<proteinExistence type="predicted"/>
<reference evidence="4" key="1">
    <citation type="journal article" date="2013" name="Genome Announc.">
        <title>Draft genome sequence of the basidiomycetous yeast-like fungus Pseudozyma hubeiensis SY62, which produces an abundant amount of the biosurfactant mannosylerythritol lipids.</title>
        <authorList>
            <person name="Konishi M."/>
            <person name="Hatada Y."/>
            <person name="Horiuchi J."/>
        </authorList>
    </citation>
    <scope>NUCLEOTIDE SEQUENCE [LARGE SCALE GENOMIC DNA]</scope>
    <source>
        <strain evidence="4">SY62</strain>
    </source>
</reference>
<feature type="chain" id="PRO_5004487318" evidence="2">
    <location>
        <begin position="23"/>
        <end position="331"/>
    </location>
</feature>
<sequence>MRSSVVSMALMMVVLRLSPAEAMDSASGQSSTENRQSSVAGATEANPPFGLPSDRALDDAMLHVPFREGMTMYSLPEHELPWATSSFVDPTGSHHYIPPFVRNVDGKHFGPLGIGGYKFRLVDYPHELPYLEEMHAEGNDWIPINFEDLRRGPTLRPGEWVFRSDPRILDEIESSFRHWHHLQGREVEKVQKTSGLRHARFVWPPLEIQPPEWMPPYRLYMPNNNLMHLRTGVNLRLGLHDRLHPTVYHLLLPTFHGPRHIMMAKLDEVMNTHMPAKSRNSDFWLLQEAMVRPESLNTAHQIRPVYAVLGGMFLPKDAPEMFRDYMYPALV</sequence>
<feature type="region of interest" description="Disordered" evidence="1">
    <location>
        <begin position="24"/>
        <end position="52"/>
    </location>
</feature>
<dbReference type="OrthoDB" id="2543948at2759"/>
<dbReference type="HOGENOM" id="CLU_837278_0_0_1"/>
<keyword evidence="2" id="KW-0732">Signal</keyword>
<evidence type="ECO:0000256" key="2">
    <source>
        <dbReference type="SAM" id="SignalP"/>
    </source>
</evidence>
<gene>
    <name evidence="3" type="ORF">PHSY_002002</name>
</gene>
<accession>R9P004</accession>
<dbReference type="EMBL" id="DF238784">
    <property type="protein sequence ID" value="GAC94431.1"/>
    <property type="molecule type" value="Genomic_DNA"/>
</dbReference>
<dbReference type="GO" id="GO:0016740">
    <property type="term" value="F:transferase activity"/>
    <property type="evidence" value="ECO:0007669"/>
    <property type="project" value="UniProtKB-KW"/>
</dbReference>
<keyword evidence="3" id="KW-0808">Transferase</keyword>
<dbReference type="eggNOG" id="ENOG502R2YD">
    <property type="taxonomic scope" value="Eukaryota"/>
</dbReference>
<dbReference type="AlphaFoldDB" id="R9P004"/>
<feature type="compositionally biased region" description="Polar residues" evidence="1">
    <location>
        <begin position="26"/>
        <end position="40"/>
    </location>
</feature>
<protein>
    <submittedName>
        <fullName evidence="3">Arylamine N-acetyltransferase</fullName>
    </submittedName>
</protein>
<evidence type="ECO:0000313" key="4">
    <source>
        <dbReference type="Proteomes" id="UP000014071"/>
    </source>
</evidence>
<dbReference type="Proteomes" id="UP000014071">
    <property type="component" value="Unassembled WGS sequence"/>
</dbReference>
<evidence type="ECO:0000313" key="3">
    <source>
        <dbReference type="EMBL" id="GAC94431.1"/>
    </source>
</evidence>
<feature type="signal peptide" evidence="2">
    <location>
        <begin position="1"/>
        <end position="22"/>
    </location>
</feature>
<keyword evidence="4" id="KW-1185">Reference proteome</keyword>
<dbReference type="GeneID" id="24107297"/>
<name>R9P004_PSEHS</name>
<evidence type="ECO:0000256" key="1">
    <source>
        <dbReference type="SAM" id="MobiDB-lite"/>
    </source>
</evidence>